<dbReference type="STRING" id="888061.AXF15_01740"/>
<comment type="subcellular location">
    <subcellularLocation>
        <location evidence="1">Cell membrane</location>
        <topology evidence="1">Multi-pass membrane protein</topology>
    </subcellularLocation>
</comment>
<reference evidence="13" key="1">
    <citation type="submission" date="2016-02" db="EMBL/GenBank/DDBJ databases">
        <authorList>
            <person name="Holder M.E."/>
            <person name="Ajami N.J."/>
            <person name="Petrosino J.F."/>
        </authorList>
    </citation>
    <scope>NUCLEOTIDE SEQUENCE [LARGE SCALE GENOMIC DNA]</scope>
    <source>
        <strain evidence="13">DSM 12838</strain>
    </source>
</reference>
<feature type="transmembrane region" description="Helical" evidence="9">
    <location>
        <begin position="20"/>
        <end position="45"/>
    </location>
</feature>
<dbReference type="GO" id="GO:0015421">
    <property type="term" value="F:ABC-type oligopeptide transporter activity"/>
    <property type="evidence" value="ECO:0007669"/>
    <property type="project" value="TreeGrafter"/>
</dbReference>
<dbReference type="Proteomes" id="UP000063964">
    <property type="component" value="Chromosome"/>
</dbReference>
<protein>
    <submittedName>
        <fullName evidence="12">ABC transporter permease</fullName>
    </submittedName>
</protein>
<feature type="transmembrane region" description="Helical" evidence="9">
    <location>
        <begin position="137"/>
        <end position="155"/>
    </location>
</feature>
<dbReference type="InterPro" id="IPR017871">
    <property type="entry name" value="ABC_transporter-like_CS"/>
</dbReference>
<evidence type="ECO:0000256" key="8">
    <source>
        <dbReference type="ARBA" id="ARBA00023136"/>
    </source>
</evidence>
<feature type="transmembrane region" description="Helical" evidence="9">
    <location>
        <begin position="246"/>
        <end position="269"/>
    </location>
</feature>
<dbReference type="EMBL" id="CP014230">
    <property type="protein sequence ID" value="AMD91960.1"/>
    <property type="molecule type" value="Genomic_DNA"/>
</dbReference>
<evidence type="ECO:0000259" key="11">
    <source>
        <dbReference type="PROSITE" id="PS50929"/>
    </source>
</evidence>
<dbReference type="InterPro" id="IPR036640">
    <property type="entry name" value="ABC1_TM_sf"/>
</dbReference>
<dbReference type="SUPFAM" id="SSF90123">
    <property type="entry name" value="ABC transporter transmembrane region"/>
    <property type="match status" value="1"/>
</dbReference>
<evidence type="ECO:0000256" key="3">
    <source>
        <dbReference type="ARBA" id="ARBA00022475"/>
    </source>
</evidence>
<evidence type="ECO:0000256" key="7">
    <source>
        <dbReference type="ARBA" id="ARBA00022989"/>
    </source>
</evidence>
<keyword evidence="6" id="KW-0067">ATP-binding</keyword>
<keyword evidence="2" id="KW-0813">Transport</keyword>
<evidence type="ECO:0000313" key="12">
    <source>
        <dbReference type="EMBL" id="AMD91960.1"/>
    </source>
</evidence>
<dbReference type="OrthoDB" id="9760168at2"/>
<keyword evidence="8 9" id="KW-0472">Membrane</keyword>
<sequence length="582" mass="63953">MNNGMRTLCGLPDKTNRRRLLAAGALAVFSALCSLLPMLGLYVILDALLSDPRDVSRAYMGGGLSVGGIFLQVVFHFLSTRLSHLTAFETLHAIRSDILRKFARVPQGFLDENSAGKLKSRIFDDVEKLEMFYGHHYPEILGNLIVPVSMIAVVFCMDWRVGLVMLLPIVIYMSCIGVMGKLAMKNFPVMESTTQKLNSSLVEYVHGMKEIRIFAAEGKSWSRFEESARRYCSFMKQWFAECRHSMTVNSVIMSSGIVFVFPAAGYLYATGRIDAPSLLFYLFASLCYVAPLTKIGRYGDEMNICMQIAGRLAELLDMRELPQEKAPSVPEGFDVVFDNVSFGYGEKKVFDGLSFTAEAGKVTALVGPSGGGKSTIARLIARFWDVKGGSIRIGGVDIRSMTAEQLASTIAFVTQNNTVFEQSVIDNIRLGKPDATFEEVSEAAKAARCHDFIMALPQGYETMLGRGCTLSGGERQRIAIARALLKNAPVLILDEATAYCDPDNEDELQKALSALARGKTVVVIAHRLLSVVDADTIMVIRNGELAASGSHADLLAASPVYRNMWEAFERSENWLAGGEDHD</sequence>
<feature type="transmembrane region" description="Helical" evidence="9">
    <location>
        <begin position="161"/>
        <end position="180"/>
    </location>
</feature>
<dbReference type="InterPro" id="IPR003439">
    <property type="entry name" value="ABC_transporter-like_ATP-bd"/>
</dbReference>
<dbReference type="RefSeq" id="WP_066602489.1">
    <property type="nucleotide sequence ID" value="NZ_CP014230.1"/>
</dbReference>
<dbReference type="GO" id="GO:0005886">
    <property type="term" value="C:plasma membrane"/>
    <property type="evidence" value="ECO:0007669"/>
    <property type="project" value="UniProtKB-SubCell"/>
</dbReference>
<feature type="domain" description="ABC transporter" evidence="10">
    <location>
        <begin position="335"/>
        <end position="567"/>
    </location>
</feature>
<evidence type="ECO:0000256" key="9">
    <source>
        <dbReference type="SAM" id="Phobius"/>
    </source>
</evidence>
<evidence type="ECO:0000256" key="4">
    <source>
        <dbReference type="ARBA" id="ARBA00022692"/>
    </source>
</evidence>
<evidence type="ECO:0000256" key="2">
    <source>
        <dbReference type="ARBA" id="ARBA00022448"/>
    </source>
</evidence>
<dbReference type="SMART" id="SM00382">
    <property type="entry name" value="AAA"/>
    <property type="match status" value="1"/>
</dbReference>
<evidence type="ECO:0000313" key="13">
    <source>
        <dbReference type="Proteomes" id="UP000063964"/>
    </source>
</evidence>
<dbReference type="PROSITE" id="PS50893">
    <property type="entry name" value="ABC_TRANSPORTER_2"/>
    <property type="match status" value="1"/>
</dbReference>
<evidence type="ECO:0000259" key="10">
    <source>
        <dbReference type="PROSITE" id="PS50893"/>
    </source>
</evidence>
<dbReference type="Pfam" id="PF00664">
    <property type="entry name" value="ABC_membrane"/>
    <property type="match status" value="1"/>
</dbReference>
<dbReference type="PANTHER" id="PTHR43394">
    <property type="entry name" value="ATP-DEPENDENT PERMEASE MDL1, MITOCHONDRIAL"/>
    <property type="match status" value="1"/>
</dbReference>
<gene>
    <name evidence="12" type="ORF">AXF15_01740</name>
</gene>
<dbReference type="Pfam" id="PF00005">
    <property type="entry name" value="ABC_tran"/>
    <property type="match status" value="1"/>
</dbReference>
<dbReference type="Gene3D" id="1.20.1560.10">
    <property type="entry name" value="ABC transporter type 1, transmembrane domain"/>
    <property type="match status" value="1"/>
</dbReference>
<dbReference type="GO" id="GO:0005524">
    <property type="term" value="F:ATP binding"/>
    <property type="evidence" value="ECO:0007669"/>
    <property type="project" value="UniProtKB-KW"/>
</dbReference>
<dbReference type="PANTHER" id="PTHR43394:SF1">
    <property type="entry name" value="ATP-BINDING CASSETTE SUB-FAMILY B MEMBER 10, MITOCHONDRIAL"/>
    <property type="match status" value="1"/>
</dbReference>
<dbReference type="PROSITE" id="PS00211">
    <property type="entry name" value="ABC_TRANSPORTER_1"/>
    <property type="match status" value="1"/>
</dbReference>
<evidence type="ECO:0000256" key="6">
    <source>
        <dbReference type="ARBA" id="ARBA00022840"/>
    </source>
</evidence>
<dbReference type="Gene3D" id="3.40.50.300">
    <property type="entry name" value="P-loop containing nucleotide triphosphate hydrolases"/>
    <property type="match status" value="1"/>
</dbReference>
<dbReference type="PROSITE" id="PS50929">
    <property type="entry name" value="ABC_TM1F"/>
    <property type="match status" value="1"/>
</dbReference>
<dbReference type="SUPFAM" id="SSF52540">
    <property type="entry name" value="P-loop containing nucleoside triphosphate hydrolases"/>
    <property type="match status" value="1"/>
</dbReference>
<dbReference type="InterPro" id="IPR027417">
    <property type="entry name" value="P-loop_NTPase"/>
</dbReference>
<evidence type="ECO:0000256" key="5">
    <source>
        <dbReference type="ARBA" id="ARBA00022741"/>
    </source>
</evidence>
<keyword evidence="5" id="KW-0547">Nucleotide-binding</keyword>
<dbReference type="AlphaFoldDB" id="A0A0X8JNF0"/>
<keyword evidence="13" id="KW-1185">Reference proteome</keyword>
<dbReference type="InterPro" id="IPR003593">
    <property type="entry name" value="AAA+_ATPase"/>
</dbReference>
<keyword evidence="3" id="KW-1003">Cell membrane</keyword>
<feature type="domain" description="ABC transmembrane type-1" evidence="11">
    <location>
        <begin position="21"/>
        <end position="286"/>
    </location>
</feature>
<accession>A0A0X8JNF0</accession>
<dbReference type="GO" id="GO:0016887">
    <property type="term" value="F:ATP hydrolysis activity"/>
    <property type="evidence" value="ECO:0007669"/>
    <property type="project" value="InterPro"/>
</dbReference>
<feature type="transmembrane region" description="Helical" evidence="9">
    <location>
        <begin position="57"/>
        <end position="78"/>
    </location>
</feature>
<keyword evidence="4 9" id="KW-0812">Transmembrane</keyword>
<dbReference type="InterPro" id="IPR011527">
    <property type="entry name" value="ABC1_TM_dom"/>
</dbReference>
<dbReference type="KEGG" id="doa:AXF15_01740"/>
<dbReference type="InterPro" id="IPR039421">
    <property type="entry name" value="Type_1_exporter"/>
</dbReference>
<keyword evidence="7 9" id="KW-1133">Transmembrane helix</keyword>
<proteinExistence type="predicted"/>
<organism evidence="12 13">
    <name type="scientific">Desulfomicrobium orale DSM 12838</name>
    <dbReference type="NCBI Taxonomy" id="888061"/>
    <lineage>
        <taxon>Bacteria</taxon>
        <taxon>Pseudomonadati</taxon>
        <taxon>Thermodesulfobacteriota</taxon>
        <taxon>Desulfovibrionia</taxon>
        <taxon>Desulfovibrionales</taxon>
        <taxon>Desulfomicrobiaceae</taxon>
        <taxon>Desulfomicrobium</taxon>
    </lineage>
</organism>
<name>A0A0X8JNF0_9BACT</name>
<evidence type="ECO:0000256" key="1">
    <source>
        <dbReference type="ARBA" id="ARBA00004651"/>
    </source>
</evidence>
<dbReference type="FunFam" id="3.40.50.300:FF:000221">
    <property type="entry name" value="Multidrug ABC transporter ATP-binding protein"/>
    <property type="match status" value="1"/>
</dbReference>